<keyword evidence="2" id="KW-1185">Reference proteome</keyword>
<dbReference type="InterPro" id="IPR008313">
    <property type="entry name" value="GH125"/>
</dbReference>
<evidence type="ECO:0000313" key="1">
    <source>
        <dbReference type="EMBL" id="KPI35149.1"/>
    </source>
</evidence>
<dbReference type="Gene3D" id="1.50.10.10">
    <property type="match status" value="1"/>
</dbReference>
<dbReference type="GeneID" id="28733136"/>
<dbReference type="SUPFAM" id="SSF48208">
    <property type="entry name" value="Six-hairpin glycosidases"/>
    <property type="match status" value="1"/>
</dbReference>
<dbReference type="Proteomes" id="UP000038010">
    <property type="component" value="Unassembled WGS sequence"/>
</dbReference>
<dbReference type="InterPro" id="IPR008928">
    <property type="entry name" value="6-hairpin_glycosidase_sf"/>
</dbReference>
<dbReference type="VEuPathDB" id="FungiDB:AB675_1372"/>
<dbReference type="Pfam" id="PF06824">
    <property type="entry name" value="Glyco_hydro_125"/>
    <property type="match status" value="1"/>
</dbReference>
<dbReference type="PANTHER" id="PTHR31047:SF0">
    <property type="entry name" value="MEIOTICALLY UP-REGULATED GENE 157 PROTEIN"/>
    <property type="match status" value="1"/>
</dbReference>
<protein>
    <submittedName>
        <fullName evidence="1">Uncharacterized protein</fullName>
    </submittedName>
</protein>
<dbReference type="RefSeq" id="XP_017995112.1">
    <property type="nucleotide sequence ID" value="XM_018141256.1"/>
</dbReference>
<dbReference type="STRING" id="1664694.A0A0N0NI86"/>
<dbReference type="OrthoDB" id="7771656at2759"/>
<dbReference type="GO" id="GO:0003824">
    <property type="term" value="F:catalytic activity"/>
    <property type="evidence" value="ECO:0007669"/>
    <property type="project" value="UniProtKB-ARBA"/>
</dbReference>
<dbReference type="AlphaFoldDB" id="A0A0N0NI86"/>
<sequence length="154" mass="16944">MDDANIPSLLSLPLLGFIEQDDPIYLATRRKILSAKTNPYFLNGPKFSGIGGPHQGLKNAWPMSVLVQALTTDDEAEIIECLERVKNVSVFGLINESVNVETGVDVHSGDGMTRPWFAWANSVFAEVVLTLAEKRPGLIFGRKGRYVVGEGWIE</sequence>
<dbReference type="GO" id="GO:0005975">
    <property type="term" value="P:carbohydrate metabolic process"/>
    <property type="evidence" value="ECO:0007669"/>
    <property type="project" value="InterPro"/>
</dbReference>
<gene>
    <name evidence="1" type="ORF">AB675_1372</name>
</gene>
<proteinExistence type="predicted"/>
<reference evidence="1 2" key="1">
    <citation type="submission" date="2015-06" db="EMBL/GenBank/DDBJ databases">
        <title>Draft genome of the ant-associated black yeast Phialophora attae CBS 131958.</title>
        <authorList>
            <person name="Moreno L.F."/>
            <person name="Stielow B.J."/>
            <person name="de Hoog S."/>
            <person name="Vicente V.A."/>
            <person name="Weiss V.A."/>
            <person name="de Vries M."/>
            <person name="Cruz L.M."/>
            <person name="Souza E.M."/>
        </authorList>
    </citation>
    <scope>NUCLEOTIDE SEQUENCE [LARGE SCALE GENOMIC DNA]</scope>
    <source>
        <strain evidence="1 2">CBS 131958</strain>
    </source>
</reference>
<name>A0A0N0NI86_9EURO</name>
<dbReference type="InterPro" id="IPR012341">
    <property type="entry name" value="6hp_glycosidase-like_sf"/>
</dbReference>
<comment type="caution">
    <text evidence="1">The sequence shown here is derived from an EMBL/GenBank/DDBJ whole genome shotgun (WGS) entry which is preliminary data.</text>
</comment>
<dbReference type="PANTHER" id="PTHR31047">
    <property type="entry name" value="MEIOTICALLY UP-REGULATED GENE 157 PROTEIN"/>
    <property type="match status" value="1"/>
</dbReference>
<dbReference type="SMART" id="SM01149">
    <property type="entry name" value="DUF1237"/>
    <property type="match status" value="1"/>
</dbReference>
<accession>A0A0N0NI86</accession>
<dbReference type="EMBL" id="LFJN01000044">
    <property type="protein sequence ID" value="KPI35149.1"/>
    <property type="molecule type" value="Genomic_DNA"/>
</dbReference>
<evidence type="ECO:0000313" key="2">
    <source>
        <dbReference type="Proteomes" id="UP000038010"/>
    </source>
</evidence>
<organism evidence="1 2">
    <name type="scientific">Cyphellophora attinorum</name>
    <dbReference type="NCBI Taxonomy" id="1664694"/>
    <lineage>
        <taxon>Eukaryota</taxon>
        <taxon>Fungi</taxon>
        <taxon>Dikarya</taxon>
        <taxon>Ascomycota</taxon>
        <taxon>Pezizomycotina</taxon>
        <taxon>Eurotiomycetes</taxon>
        <taxon>Chaetothyriomycetidae</taxon>
        <taxon>Chaetothyriales</taxon>
        <taxon>Cyphellophoraceae</taxon>
        <taxon>Cyphellophora</taxon>
    </lineage>
</organism>